<dbReference type="EMBL" id="AAGLPU010000051">
    <property type="protein sequence ID" value="EBP3987966.1"/>
    <property type="molecule type" value="Genomic_DNA"/>
</dbReference>
<comment type="similarity">
    <text evidence="1">Belongs to the intimin/invasin family.</text>
</comment>
<feature type="region of interest" description="Disordered" evidence="2">
    <location>
        <begin position="916"/>
        <end position="938"/>
    </location>
</feature>
<dbReference type="SUPFAM" id="SSF49373">
    <property type="entry name" value="Invasin/intimin cell-adhesion fragments"/>
    <property type="match status" value="12"/>
</dbReference>
<feature type="domain" description="Big-1" evidence="4">
    <location>
        <begin position="679"/>
        <end position="773"/>
    </location>
</feature>
<evidence type="ECO:0000256" key="2">
    <source>
        <dbReference type="SAM" id="MobiDB-lite"/>
    </source>
</evidence>
<feature type="region of interest" description="Disordered" evidence="2">
    <location>
        <begin position="1427"/>
        <end position="1447"/>
    </location>
</feature>
<accession>A0A5U3E9J1</accession>
<dbReference type="PROSITE" id="PS51127">
    <property type="entry name" value="BIG1"/>
    <property type="match status" value="11"/>
</dbReference>
<dbReference type="Pfam" id="PF02369">
    <property type="entry name" value="Big_1"/>
    <property type="match status" value="11"/>
</dbReference>
<evidence type="ECO:0000313" key="5">
    <source>
        <dbReference type="EMBL" id="EBP3987966.1"/>
    </source>
</evidence>
<proteinExistence type="inferred from homology"/>
<protein>
    <submittedName>
        <fullName evidence="5">Intimin-like protein</fullName>
    </submittedName>
</protein>
<feature type="domain" description="Big-1" evidence="4">
    <location>
        <begin position="1490"/>
        <end position="1585"/>
    </location>
</feature>
<dbReference type="InterPro" id="IPR038177">
    <property type="entry name" value="IAT_beta_sf"/>
</dbReference>
<feature type="domain" description="Big-1" evidence="4">
    <location>
        <begin position="1593"/>
        <end position="1682"/>
    </location>
</feature>
<dbReference type="InterPro" id="IPR003535">
    <property type="entry name" value="Intimin/invasin_bac"/>
</dbReference>
<evidence type="ECO:0000256" key="3">
    <source>
        <dbReference type="SAM" id="SignalP"/>
    </source>
</evidence>
<feature type="domain" description="Big-1" evidence="4">
    <location>
        <begin position="1083"/>
        <end position="1177"/>
    </location>
</feature>
<feature type="compositionally biased region" description="Low complexity" evidence="2">
    <location>
        <begin position="40"/>
        <end position="54"/>
    </location>
</feature>
<dbReference type="FunFam" id="2.40.160.160:FF:000001">
    <property type="entry name" value="Intimin-like inverse autotransporter SinH"/>
    <property type="match status" value="1"/>
</dbReference>
<feature type="region of interest" description="Disordered" evidence="2">
    <location>
        <begin position="38"/>
        <end position="66"/>
    </location>
</feature>
<dbReference type="Gene3D" id="2.40.160.160">
    <property type="entry name" value="Inverse autotransporter, beta-domain"/>
    <property type="match status" value="1"/>
</dbReference>
<feature type="domain" description="Big-1" evidence="4">
    <location>
        <begin position="981"/>
        <end position="1075"/>
    </location>
</feature>
<evidence type="ECO:0000259" key="4">
    <source>
        <dbReference type="PROSITE" id="PS51127"/>
    </source>
</evidence>
<comment type="caution">
    <text evidence="5">The sequence shown here is derived from an EMBL/GenBank/DDBJ whole genome shotgun (WGS) entry which is preliminary data.</text>
</comment>
<evidence type="ECO:0000256" key="1">
    <source>
        <dbReference type="ARBA" id="ARBA00010116"/>
    </source>
</evidence>
<dbReference type="InterPro" id="IPR024519">
    <property type="entry name" value="IAT_beta"/>
</dbReference>
<dbReference type="Pfam" id="PF09134">
    <property type="entry name" value="Invasin_D3"/>
    <property type="match status" value="1"/>
</dbReference>
<feature type="domain" description="Big-1" evidence="4">
    <location>
        <begin position="1391"/>
        <end position="1484"/>
    </location>
</feature>
<dbReference type="PANTHER" id="PTHR39576:SF2">
    <property type="entry name" value="ATTACHING AND EFFACING PROTEIN HOMOLOG-RELATED"/>
    <property type="match status" value="1"/>
</dbReference>
<feature type="chain" id="PRO_5026326305" evidence="3">
    <location>
        <begin position="32"/>
        <end position="1824"/>
    </location>
</feature>
<dbReference type="InterPro" id="IPR015217">
    <property type="entry name" value="Invasin_dom_3"/>
</dbReference>
<dbReference type="InterPro" id="IPR003344">
    <property type="entry name" value="Big_1_dom"/>
</dbReference>
<feature type="compositionally biased region" description="Basic and acidic residues" evidence="2">
    <location>
        <begin position="55"/>
        <end position="64"/>
    </location>
</feature>
<dbReference type="PRINTS" id="PR01369">
    <property type="entry name" value="INTIMIN"/>
</dbReference>
<feature type="domain" description="Big-1" evidence="4">
    <location>
        <begin position="1286"/>
        <end position="1383"/>
    </location>
</feature>
<dbReference type="InterPro" id="IPR013783">
    <property type="entry name" value="Ig-like_fold"/>
</dbReference>
<dbReference type="InterPro" id="IPR051715">
    <property type="entry name" value="Intimin-Invasin_domain"/>
</dbReference>
<feature type="domain" description="Big-1" evidence="4">
    <location>
        <begin position="578"/>
        <end position="671"/>
    </location>
</feature>
<dbReference type="Pfam" id="PF11924">
    <property type="entry name" value="IAT_beta"/>
    <property type="match status" value="1"/>
</dbReference>
<reference evidence="5" key="1">
    <citation type="submission" date="2018-07" db="EMBL/GenBank/DDBJ databases">
        <authorList>
            <consortium name="GenomeTrakr network: Whole genome sequencing for foodborne pathogen traceback"/>
        </authorList>
    </citation>
    <scope>NUCLEOTIDE SEQUENCE</scope>
    <source>
        <strain evidence="5">CFSAN002857</strain>
    </source>
</reference>
<feature type="signal peptide" evidence="3">
    <location>
        <begin position="1"/>
        <end position="31"/>
    </location>
</feature>
<name>A0A5U3E9J1_SALET</name>
<dbReference type="InterPro" id="IPR008964">
    <property type="entry name" value="Invasin/intimin_cell_adhesion"/>
</dbReference>
<gene>
    <name evidence="5" type="ORF">S308_21700</name>
</gene>
<feature type="compositionally biased region" description="Polar residues" evidence="2">
    <location>
        <begin position="1428"/>
        <end position="1441"/>
    </location>
</feature>
<dbReference type="Gene3D" id="2.60.40.10">
    <property type="entry name" value="Immunoglobulins"/>
    <property type="match status" value="12"/>
</dbReference>
<sequence>MNIKIKKFLAITQIILQFYPLSFISSFSAYAQKNNQEQASVSSNDNSKNNSQDNTNKESQDKVDQSLAQGAMQAGSLLSSDDIGNSLVSAVDGAASSSIQQWLSQFGTARVNISTDKHFTLNDSDLDLLLPLYDSKQNLFFTQLGGRRHDDRNTVNGGFGYRHFSERWMWGTNVFYDRQISGNQHQRLGFGTELGWDYLKLSANGYLRLSDWMASSRYEDYDERVANGFDVRATGYLPAYPQLGANIIYEQYYGNSVGLFGDDEDDRQKNPHAITVGLNYTPVPLVTVGLNQKMGKNGENDTQVNLALTWTPGVPLSSQLDPSQVALRRSLVGSRMDLVDRNNNIVLDYRKQELISLSLPPLLTGEEQSKQTVVAKVKAKYGLEHIEWQGDSFFSHGGKITASSSPEQFTLTLPAWQNSGVNSYTLTGTAWDKKGNASNASQMKVSVNGMDINTLQSTTTVDPTSVPADGTTTAKVTVVLQTSSGQPATGMASRMSATLSSSNVSAAVTKLKAANQSLKADKTPTISVFTETASGQYTATITSGTTPDTLTIQPLIDGSVKLASAKLIEKATVIIPQLTSLDTSATTALANGTTPITLTAHVTDQYGKALKDVVIDWSDDNTQADLSEAQTTTDAQGDTQVQVTSNAVITTVVTASIEGGNSLNSSSLSFTADLASAKVATIDSEKQQVVANNIDTDKVTAQVTDNSGHPLNGVTVNWTVEKTDNTPVTTKSTATDSSGNAVLTLKSSKTGSVTVSAAVSGTPAQETDPITFVADTASALVSAIALSKKQAVADGMDSITYTATVTDAQGNVIDGATVHWSADNSNAKLSATQTTSSADGKSQITVTAQKAGTVVVSAGTSSSTLKQADSATFTADINTASVSSLTSDRQSALANGVDEIALSATVVDANGNPLQDADVRWTSDPATGKLSSGTTKTDTHGIAKTTLTSTDVATYSVTAGINGTTKQVSGLRFIADTDTAHLDKLTSSTTSVLADGKTAITLTANVVDQSGHPVKNEQINWSADNNKAKLSATQSVTDDQGQAQIQVTSSDVITTVVSAQHNQAETLKTDTLSFTADTASAKVVTVSSDKTQVVANNVDSSTVTAQVLDDYNHPLSGITVSWNAKKTDGTSVKSATSVTDSSGNATWILKSAKTGVVTVSAGVGSTAAKETGEITFIADSTSESVSLLTPDKTQATANGMDSITYTATVTDAQGNAVSGATVSWSADNGDAKLSATQTTSGTDGTSQITVTSVKSGGVVVSAQTSEATAKHADSVTFVADPSTAQVSSMSSDKTSALANGADAITVSATITDANDNLLSGSDVSWSATAQDASSAKGKLSVDSSKTDASGVAKVQLTATDVAKFTVMASDNGSSQSLKDLSYTADSSTAQVYSLTADKTTDIVADKDTVTLTALVVDAQQHPVAGATVNWSSSEPDSNLSANSSVTDNDGTTTVTFTSLKAGNIDVTATSGGSSKVQTLQVTGNVATAKVTGITADKTQEVADGKAEITWTAAVTDANGNVLTGTTLNWSASLSGVTLTPTSSDTDANGNATTKGTSLKAGDVKVTATPVTNSNGKKTDGATKFVGDAKTAKLTSLSPSKTKVGINTGGVVYTAVVKDVNSNIVSGVSVAWTTNLNTLSANTSTTDSSGNAKITLDGTTLGVATVTAKANGTTMSNNTVTFVDLIEYDWTVDHNSSNQYTGDIIPNYSSMGFLVSGNTTGPTSLVWSGKSGDSKLTAQLTNNDDGKVYTVVFSGSRVTYDCVQVQFNDAVTCVGLKNAPVLNFYYSSNPSLPAGHYTGHITFYGEDWQTRQKLLSYDISVSLTK</sequence>
<feature type="domain" description="Big-1" evidence="4">
    <location>
        <begin position="882"/>
        <end position="974"/>
    </location>
</feature>
<organism evidence="5">
    <name type="scientific">Salmonella enterica I</name>
    <dbReference type="NCBI Taxonomy" id="59201"/>
    <lineage>
        <taxon>Bacteria</taxon>
        <taxon>Pseudomonadati</taxon>
        <taxon>Pseudomonadota</taxon>
        <taxon>Gammaproteobacteria</taxon>
        <taxon>Enterobacterales</taxon>
        <taxon>Enterobacteriaceae</taxon>
        <taxon>Salmonella</taxon>
    </lineage>
</organism>
<dbReference type="SMART" id="SM00634">
    <property type="entry name" value="BID_1"/>
    <property type="match status" value="11"/>
</dbReference>
<keyword evidence="3" id="KW-0732">Signal</keyword>
<feature type="domain" description="Big-1" evidence="4">
    <location>
        <begin position="1185"/>
        <end position="1278"/>
    </location>
</feature>
<dbReference type="PANTHER" id="PTHR39576">
    <property type="entry name" value="ATTACHING AND EFFACING PROTEIN HOMOLOG-RELATED-RELATED"/>
    <property type="match status" value="1"/>
</dbReference>
<dbReference type="GO" id="GO:0009279">
    <property type="term" value="C:cell outer membrane"/>
    <property type="evidence" value="ECO:0007669"/>
    <property type="project" value="TreeGrafter"/>
</dbReference>
<dbReference type="GO" id="GO:0007155">
    <property type="term" value="P:cell adhesion"/>
    <property type="evidence" value="ECO:0007669"/>
    <property type="project" value="InterPro"/>
</dbReference>
<feature type="domain" description="Big-1" evidence="4">
    <location>
        <begin position="781"/>
        <end position="874"/>
    </location>
</feature>